<dbReference type="EMBL" id="JAUUTY010000001">
    <property type="protein sequence ID" value="KAK1697318.1"/>
    <property type="molecule type" value="Genomic_DNA"/>
</dbReference>
<feature type="transmembrane region" description="Helical" evidence="3">
    <location>
        <begin position="173"/>
        <end position="192"/>
    </location>
</feature>
<dbReference type="SMART" id="SM00184">
    <property type="entry name" value="RING"/>
    <property type="match status" value="1"/>
</dbReference>
<dbReference type="InterPro" id="IPR001841">
    <property type="entry name" value="Znf_RING"/>
</dbReference>
<keyword evidence="3" id="KW-0472">Membrane</keyword>
<dbReference type="InterPro" id="IPR013083">
    <property type="entry name" value="Znf_RING/FYVE/PHD"/>
</dbReference>
<feature type="domain" description="RING-type" evidence="4">
    <location>
        <begin position="92"/>
        <end position="153"/>
    </location>
</feature>
<sequence length="209" mass="23243">MPIVDFTIGFLICASSIVQFAAFFRLAYVVISRKINAYRSAQDPDDQGLYTAIGPQLDDGDGNRDSNNYDEEQGVISDAGSEGTGSGIGDRCLICLEQVHDDAAGMWRRLRVATCLEQDAGQACRRLRGCGHAFHAGCIDEWLKRSSTCPSCRTPAQLSARARARLLSEDTDFLSRMVMFCYLLYYCLSYFVDDKSIDDYVQEAVAHIF</sequence>
<reference evidence="5" key="1">
    <citation type="submission" date="2023-07" db="EMBL/GenBank/DDBJ databases">
        <title>A chromosome-level genome assembly of Lolium multiflorum.</title>
        <authorList>
            <person name="Chen Y."/>
            <person name="Copetti D."/>
            <person name="Kolliker R."/>
            <person name="Studer B."/>
        </authorList>
    </citation>
    <scope>NUCLEOTIDE SEQUENCE</scope>
    <source>
        <strain evidence="5">02402/16</strain>
        <tissue evidence="5">Leaf</tissue>
    </source>
</reference>
<dbReference type="Pfam" id="PF13639">
    <property type="entry name" value="zf-RING_2"/>
    <property type="match status" value="1"/>
</dbReference>
<dbReference type="PANTHER" id="PTHR45676:SF41">
    <property type="entry name" value="RING-H2 FINGER PROTEIN ATL66"/>
    <property type="match status" value="1"/>
</dbReference>
<keyword evidence="6" id="KW-1185">Reference proteome</keyword>
<keyword evidence="3" id="KW-1133">Transmembrane helix</keyword>
<evidence type="ECO:0000313" key="5">
    <source>
        <dbReference type="EMBL" id="KAK1697318.1"/>
    </source>
</evidence>
<dbReference type="AlphaFoldDB" id="A0AAD8U438"/>
<evidence type="ECO:0000256" key="1">
    <source>
        <dbReference type="PROSITE-ProRule" id="PRU00175"/>
    </source>
</evidence>
<keyword evidence="1" id="KW-0863">Zinc-finger</keyword>
<evidence type="ECO:0000259" key="4">
    <source>
        <dbReference type="PROSITE" id="PS50089"/>
    </source>
</evidence>
<keyword evidence="1" id="KW-0862">Zinc</keyword>
<dbReference type="PROSITE" id="PS50089">
    <property type="entry name" value="ZF_RING_2"/>
    <property type="match status" value="1"/>
</dbReference>
<dbReference type="Proteomes" id="UP001231189">
    <property type="component" value="Unassembled WGS sequence"/>
</dbReference>
<protein>
    <recommendedName>
        <fullName evidence="4">RING-type domain-containing protein</fullName>
    </recommendedName>
</protein>
<comment type="caution">
    <text evidence="5">The sequence shown here is derived from an EMBL/GenBank/DDBJ whole genome shotgun (WGS) entry which is preliminary data.</text>
</comment>
<dbReference type="SUPFAM" id="SSF57850">
    <property type="entry name" value="RING/U-box"/>
    <property type="match status" value="1"/>
</dbReference>
<evidence type="ECO:0000256" key="3">
    <source>
        <dbReference type="SAM" id="Phobius"/>
    </source>
</evidence>
<name>A0AAD8U438_LOLMU</name>
<proteinExistence type="predicted"/>
<dbReference type="PANTHER" id="PTHR45676">
    <property type="entry name" value="RING-H2 FINGER PROTEIN ATL51-RELATED"/>
    <property type="match status" value="1"/>
</dbReference>
<feature type="transmembrane region" description="Helical" evidence="3">
    <location>
        <begin position="6"/>
        <end position="31"/>
    </location>
</feature>
<dbReference type="GO" id="GO:0008270">
    <property type="term" value="F:zinc ion binding"/>
    <property type="evidence" value="ECO:0007669"/>
    <property type="project" value="UniProtKB-KW"/>
</dbReference>
<keyword evidence="3" id="KW-0812">Transmembrane</keyword>
<keyword evidence="1" id="KW-0479">Metal-binding</keyword>
<evidence type="ECO:0000313" key="6">
    <source>
        <dbReference type="Proteomes" id="UP001231189"/>
    </source>
</evidence>
<evidence type="ECO:0000256" key="2">
    <source>
        <dbReference type="SAM" id="MobiDB-lite"/>
    </source>
</evidence>
<dbReference type="Gene3D" id="3.30.40.10">
    <property type="entry name" value="Zinc/RING finger domain, C3HC4 (zinc finger)"/>
    <property type="match status" value="1"/>
</dbReference>
<gene>
    <name evidence="5" type="ORF">QYE76_014015</name>
</gene>
<organism evidence="5 6">
    <name type="scientific">Lolium multiflorum</name>
    <name type="common">Italian ryegrass</name>
    <name type="synonym">Lolium perenne subsp. multiflorum</name>
    <dbReference type="NCBI Taxonomy" id="4521"/>
    <lineage>
        <taxon>Eukaryota</taxon>
        <taxon>Viridiplantae</taxon>
        <taxon>Streptophyta</taxon>
        <taxon>Embryophyta</taxon>
        <taxon>Tracheophyta</taxon>
        <taxon>Spermatophyta</taxon>
        <taxon>Magnoliopsida</taxon>
        <taxon>Liliopsida</taxon>
        <taxon>Poales</taxon>
        <taxon>Poaceae</taxon>
        <taxon>BOP clade</taxon>
        <taxon>Pooideae</taxon>
        <taxon>Poodae</taxon>
        <taxon>Poeae</taxon>
        <taxon>Poeae Chloroplast Group 2 (Poeae type)</taxon>
        <taxon>Loliodinae</taxon>
        <taxon>Loliinae</taxon>
        <taxon>Lolium</taxon>
    </lineage>
</organism>
<feature type="region of interest" description="Disordered" evidence="2">
    <location>
        <begin position="47"/>
        <end position="85"/>
    </location>
</feature>
<accession>A0AAD8U438</accession>